<proteinExistence type="predicted"/>
<dbReference type="EMBL" id="CM047742">
    <property type="protein sequence ID" value="KAJ0036036.1"/>
    <property type="molecule type" value="Genomic_DNA"/>
</dbReference>
<comment type="caution">
    <text evidence="1">The sequence shown here is derived from an EMBL/GenBank/DDBJ whole genome shotgun (WGS) entry which is preliminary data.</text>
</comment>
<dbReference type="Proteomes" id="UP001163603">
    <property type="component" value="Chromosome 7"/>
</dbReference>
<evidence type="ECO:0000313" key="1">
    <source>
        <dbReference type="EMBL" id="KAJ0036036.1"/>
    </source>
</evidence>
<gene>
    <name evidence="1" type="ORF">Pint_25291</name>
</gene>
<name>A0ACC0YGS1_9ROSI</name>
<keyword evidence="2" id="KW-1185">Reference proteome</keyword>
<sequence>MERKCLSNELQRLIEAIKASDVVESRVKLLNEVRDLELAENSDVAYLIECLTVSFTYYRFTVIFNVIGNDFDSIKVLDILGRLHLFGCNAVYVEQKYFVCGCKICRFRPIWVFSTISSSGDEGKHVVWEASEDDLYVNRGVSRGRALQLLFPVTGFLKEMLLSEFLSFSADSFSALMRYPVSNCEASMIIIEKFIMEQLNLTKDAISESKIINSVGLDIIKVTQTIVDAVIRLCKEYSQAVNVESCDARSENDKFDSKEPIVMNHVANITKCAVERLSELGILAASGGGTLVTVLNVSWKGVVSLLQLGKGALAVKVNAADIIVTLISLVNESLRCTAEAWSSSLKEAISVNEARRTFVPVKFYLINAIKIASLFPSQAYTVYKEITLCVVMISSLRISLSHEKGLKVASEVLTELLERSSLDLLNSLLNSALVRQEKLEILDWLFTEECNLNPIHGDPSSNYRAASIDEIFSLSCEAMFGARMLLPGRVGLFLSFLMYSPDLEEDTKFAITRKLGWFLEVLTDEEVYSSILVSQIPVLYSSGKTVELVWETLFSALLHALKTFMIVVSSCRAWEDFMFFLFENFFHPHFLCWEIVMELWCFLVCHAEVDLVNGIIDKLCTLMKSFVSSESVLVPGSTLRKMARSICVLLTYSGQFLVDKAYNYVANDERSQSSSIMFLALLLEGFPINSLSDNIRSFAKQKIITDYCNFIERFADKSFSASSSGVLGVPVFALSASLPSLQVGISDIDMKTLKFLVSTIRSCRNPADKVMKNQYCKLLRETLGIISNMKHLYAFDEMEEVILELQDLFISGSTDSDIQVYQCKAELALFMAGFGEVEMSESDDCAKSCAVWKLYHMLFQDRHWALVHLALAAFGYFSERTTCNQLWRFVPQDAALSYDLESGNEPNEERFMSEFKAFLEKELALLTVTHRSEQLGLLVKEGLMLREVVQNISNMESEPMECQSMELDGENQSNKRRKLPDELSKGMELLRNGLEVIGDGISHWQQNQFDSTELQEKLLASFSRLEDAISHLAGLTDSG</sequence>
<accession>A0ACC0YGS1</accession>
<organism evidence="1 2">
    <name type="scientific">Pistacia integerrima</name>
    <dbReference type="NCBI Taxonomy" id="434235"/>
    <lineage>
        <taxon>Eukaryota</taxon>
        <taxon>Viridiplantae</taxon>
        <taxon>Streptophyta</taxon>
        <taxon>Embryophyta</taxon>
        <taxon>Tracheophyta</taxon>
        <taxon>Spermatophyta</taxon>
        <taxon>Magnoliopsida</taxon>
        <taxon>eudicotyledons</taxon>
        <taxon>Gunneridae</taxon>
        <taxon>Pentapetalae</taxon>
        <taxon>rosids</taxon>
        <taxon>malvids</taxon>
        <taxon>Sapindales</taxon>
        <taxon>Anacardiaceae</taxon>
        <taxon>Pistacia</taxon>
    </lineage>
</organism>
<reference evidence="2" key="1">
    <citation type="journal article" date="2023" name="G3 (Bethesda)">
        <title>Genome assembly and association tests identify interacting loci associated with vigor, precocity, and sex in interspecific pistachio rootstocks.</title>
        <authorList>
            <person name="Palmer W."/>
            <person name="Jacygrad E."/>
            <person name="Sagayaradj S."/>
            <person name="Cavanaugh K."/>
            <person name="Han R."/>
            <person name="Bertier L."/>
            <person name="Beede B."/>
            <person name="Kafkas S."/>
            <person name="Golino D."/>
            <person name="Preece J."/>
            <person name="Michelmore R."/>
        </authorList>
    </citation>
    <scope>NUCLEOTIDE SEQUENCE [LARGE SCALE GENOMIC DNA]</scope>
</reference>
<protein>
    <submittedName>
        <fullName evidence="1">Uncharacterized protein</fullName>
    </submittedName>
</protein>
<evidence type="ECO:0000313" key="2">
    <source>
        <dbReference type="Proteomes" id="UP001163603"/>
    </source>
</evidence>